<dbReference type="AlphaFoldDB" id="A0A1I6AKX0"/>
<dbReference type="Gene3D" id="3.20.20.450">
    <property type="entry name" value="EAL domain"/>
    <property type="match status" value="1"/>
</dbReference>
<accession>A0A1I6AKX0</accession>
<dbReference type="Pfam" id="PF00563">
    <property type="entry name" value="EAL"/>
    <property type="match status" value="1"/>
</dbReference>
<dbReference type="STRING" id="1002526.SAMN05216578_102196"/>
<dbReference type="SMART" id="SM00052">
    <property type="entry name" value="EAL"/>
    <property type="match status" value="1"/>
</dbReference>
<feature type="domain" description="EAL" evidence="1">
    <location>
        <begin position="1"/>
        <end position="241"/>
    </location>
</feature>
<dbReference type="InterPro" id="IPR001633">
    <property type="entry name" value="EAL_dom"/>
</dbReference>
<evidence type="ECO:0000259" key="1">
    <source>
        <dbReference type="PROSITE" id="PS50883"/>
    </source>
</evidence>
<reference evidence="3 4" key="1">
    <citation type="submission" date="2016-10" db="EMBL/GenBank/DDBJ databases">
        <authorList>
            <person name="de Groot N.N."/>
        </authorList>
    </citation>
    <scope>NUCLEOTIDE SEQUENCE [LARGE SCALE GENOMIC DNA]</scope>
    <source>
        <strain evidence="3 4">JCM 18415</strain>
    </source>
</reference>
<dbReference type="EMBL" id="FOYD01000002">
    <property type="protein sequence ID" value="SFQ69361.1"/>
    <property type="molecule type" value="Genomic_DNA"/>
</dbReference>
<reference evidence="2" key="3">
    <citation type="submission" date="2024-05" db="EMBL/GenBank/DDBJ databases">
        <authorList>
            <person name="de Witt J."/>
        </authorList>
    </citation>
    <scope>NUCLEOTIDE SEQUENCE</scope>
    <source>
        <strain evidence="2">FZJ</strain>
    </source>
</reference>
<dbReference type="InterPro" id="IPR050706">
    <property type="entry name" value="Cyclic-di-GMP_PDE-like"/>
</dbReference>
<dbReference type="GO" id="GO:0071111">
    <property type="term" value="F:cyclic-guanylate-specific phosphodiesterase activity"/>
    <property type="evidence" value="ECO:0007669"/>
    <property type="project" value="InterPro"/>
</dbReference>
<protein>
    <submittedName>
        <fullName evidence="3">EAL domain, c-di-GMP-specific phosphodiesterase class I (Or its enzymatically inactive variant)</fullName>
    </submittedName>
    <submittedName>
        <fullName evidence="2">EAL domain-containing protein</fullName>
    </submittedName>
</protein>
<sequence>MIEGQPLPYYQPLIDTATGRVAGYEALARLRRDDGEVVSAGPLFSDPEVDQTELLHLDRDVRRMALEHFQATPTGFIALNISPKWLTQISLEAPLPSLMLLEELGLPPERVVFEISGLEGDPDRLRQVVTRYKSAGIRVAVDDFGTGYSMLDQVIALQPDFLKLDIQLLHQATRENSNSSDFVKSLALVAEKSGCWIIAEGVETEEHLHFALDCGARYVQGFLFGAAEDNFLQPDALQPLFSHLRDQYVQAKLAERGRFLDLRKSLAQLFAELRIWLEQGGKPEALRPPTEYPWLLRFFLCDAYGTQISPNYEWTGQRWRQDPRYLDHNWSWRPYFYRILAAAGEDSRVLLSGRYRDASSNRQCMTSGLFIDEGRHLLLVDIDVEQLRKLQNAAEE</sequence>
<dbReference type="PANTHER" id="PTHR33121">
    <property type="entry name" value="CYCLIC DI-GMP PHOSPHODIESTERASE PDEF"/>
    <property type="match status" value="1"/>
</dbReference>
<dbReference type="EMBL" id="JAVRDO010000004">
    <property type="protein sequence ID" value="MDX9687485.1"/>
    <property type="molecule type" value="Genomic_DNA"/>
</dbReference>
<dbReference type="InterPro" id="IPR029151">
    <property type="entry name" value="Sensor-like_sf"/>
</dbReference>
<dbReference type="SUPFAM" id="SSF103190">
    <property type="entry name" value="Sensory domain-like"/>
    <property type="match status" value="1"/>
</dbReference>
<dbReference type="CDD" id="cd01948">
    <property type="entry name" value="EAL"/>
    <property type="match status" value="1"/>
</dbReference>
<organism evidence="3 4">
    <name type="scientific">Halopseudomonas formosensis</name>
    <dbReference type="NCBI Taxonomy" id="1002526"/>
    <lineage>
        <taxon>Bacteria</taxon>
        <taxon>Pseudomonadati</taxon>
        <taxon>Pseudomonadota</taxon>
        <taxon>Gammaproteobacteria</taxon>
        <taxon>Pseudomonadales</taxon>
        <taxon>Pseudomonadaceae</taxon>
        <taxon>Halopseudomonas</taxon>
    </lineage>
</organism>
<dbReference type="Proteomes" id="UP000242815">
    <property type="component" value="Unassembled WGS sequence"/>
</dbReference>
<evidence type="ECO:0000313" key="4">
    <source>
        <dbReference type="Proteomes" id="UP000242815"/>
    </source>
</evidence>
<dbReference type="PROSITE" id="PS50883">
    <property type="entry name" value="EAL"/>
    <property type="match status" value="1"/>
</dbReference>
<evidence type="ECO:0000313" key="2">
    <source>
        <dbReference type="EMBL" id="MDX9687485.1"/>
    </source>
</evidence>
<gene>
    <name evidence="2" type="ORF">RED13_001914</name>
    <name evidence="3" type="ORF">SAMN05216578_102196</name>
</gene>
<reference evidence="5" key="2">
    <citation type="submission" date="2023-07" db="EMBL/GenBank/DDBJ databases">
        <authorList>
            <person name="de Witt J."/>
        </authorList>
    </citation>
    <scope>NUCLEOTIDE SEQUENCE [LARGE SCALE GENOMIC DNA]</scope>
    <source>
        <strain evidence="5">FZJ</strain>
    </source>
</reference>
<dbReference type="PANTHER" id="PTHR33121:SF82">
    <property type="entry name" value="SIGNAL TRANSDUCTION PROTEIN CONTAINING A EAL DOMAIN"/>
    <property type="match status" value="1"/>
</dbReference>
<dbReference type="Gene3D" id="3.30.450.20">
    <property type="entry name" value="PAS domain"/>
    <property type="match status" value="1"/>
</dbReference>
<dbReference type="Pfam" id="PF10388">
    <property type="entry name" value="YkuI_C"/>
    <property type="match status" value="1"/>
</dbReference>
<evidence type="ECO:0000313" key="5">
    <source>
        <dbReference type="Proteomes" id="UP001281217"/>
    </source>
</evidence>
<dbReference type="Proteomes" id="UP001281217">
    <property type="component" value="Unassembled WGS sequence"/>
</dbReference>
<name>A0A1I6AKX0_9GAMM</name>
<dbReference type="InterPro" id="IPR035919">
    <property type="entry name" value="EAL_sf"/>
</dbReference>
<dbReference type="RefSeq" id="WP_090537240.1">
    <property type="nucleotide sequence ID" value="NZ_FOYD01000002.1"/>
</dbReference>
<dbReference type="SUPFAM" id="SSF141868">
    <property type="entry name" value="EAL domain-like"/>
    <property type="match status" value="1"/>
</dbReference>
<dbReference type="OrthoDB" id="1673646at2"/>
<dbReference type="InterPro" id="IPR018842">
    <property type="entry name" value="YkuI_C"/>
</dbReference>
<proteinExistence type="predicted"/>
<evidence type="ECO:0000313" key="3">
    <source>
        <dbReference type="EMBL" id="SFQ69361.1"/>
    </source>
</evidence>
<keyword evidence="5" id="KW-1185">Reference proteome</keyword>